<gene>
    <name evidence="3" type="ORF">QE152_g21919</name>
</gene>
<evidence type="ECO:0000313" key="4">
    <source>
        <dbReference type="Proteomes" id="UP001458880"/>
    </source>
</evidence>
<feature type="coiled-coil region" evidence="1">
    <location>
        <begin position="97"/>
        <end position="140"/>
    </location>
</feature>
<reference evidence="3 4" key="1">
    <citation type="journal article" date="2024" name="BMC Genomics">
        <title>De novo assembly and annotation of Popillia japonica's genome with initial clues to its potential as an invasive pest.</title>
        <authorList>
            <person name="Cucini C."/>
            <person name="Boschi S."/>
            <person name="Funari R."/>
            <person name="Cardaioli E."/>
            <person name="Iannotti N."/>
            <person name="Marturano G."/>
            <person name="Paoli F."/>
            <person name="Bruttini M."/>
            <person name="Carapelli A."/>
            <person name="Frati F."/>
            <person name="Nardi F."/>
        </authorList>
    </citation>
    <scope>NUCLEOTIDE SEQUENCE [LARGE SCALE GENOMIC DNA]</scope>
    <source>
        <strain evidence="3">DMR45628</strain>
    </source>
</reference>
<name>A0AAW1KMI0_POPJA</name>
<sequence length="264" mass="31300">MKQERPPRIKERRQMRRRYDTGKLNDITTLKHFQKEMAKQLEGRPHTGQVEIEWTQIEVVMNKVAGKELGYSERKVNNRWFDEHCKKALDHRKNTRLKTMEDGNEENKRKYQQARRTTKKICKKAKITHLEKELKELEESWKSKGLRNFYQEIKRGKGQHRRPAYYLKDKGGHLIGDKEGKFNRFAGHFEELLSKEEGEMRESQYDSKEKQEDTEVETTIMVPTKKEVEDQIESLKSNKATGENNISAEMLKQGGEARLKEYGN</sequence>
<feature type="region of interest" description="Disordered" evidence="2">
    <location>
        <begin position="1"/>
        <end position="21"/>
    </location>
</feature>
<keyword evidence="1" id="KW-0175">Coiled coil</keyword>
<protein>
    <submittedName>
        <fullName evidence="3">Uncharacterized protein</fullName>
    </submittedName>
</protein>
<feature type="compositionally biased region" description="Basic and acidic residues" evidence="2">
    <location>
        <begin position="255"/>
        <end position="264"/>
    </location>
</feature>
<organism evidence="3 4">
    <name type="scientific">Popillia japonica</name>
    <name type="common">Japanese beetle</name>
    <dbReference type="NCBI Taxonomy" id="7064"/>
    <lineage>
        <taxon>Eukaryota</taxon>
        <taxon>Metazoa</taxon>
        <taxon>Ecdysozoa</taxon>
        <taxon>Arthropoda</taxon>
        <taxon>Hexapoda</taxon>
        <taxon>Insecta</taxon>
        <taxon>Pterygota</taxon>
        <taxon>Neoptera</taxon>
        <taxon>Endopterygota</taxon>
        <taxon>Coleoptera</taxon>
        <taxon>Polyphaga</taxon>
        <taxon>Scarabaeiformia</taxon>
        <taxon>Scarabaeidae</taxon>
        <taxon>Rutelinae</taxon>
        <taxon>Popillia</taxon>
    </lineage>
</organism>
<feature type="region of interest" description="Disordered" evidence="2">
    <location>
        <begin position="197"/>
        <end position="264"/>
    </location>
</feature>
<evidence type="ECO:0000256" key="1">
    <source>
        <dbReference type="SAM" id="Coils"/>
    </source>
</evidence>
<dbReference type="EMBL" id="JASPKY010000207">
    <property type="protein sequence ID" value="KAK9720760.1"/>
    <property type="molecule type" value="Genomic_DNA"/>
</dbReference>
<evidence type="ECO:0000256" key="2">
    <source>
        <dbReference type="SAM" id="MobiDB-lite"/>
    </source>
</evidence>
<evidence type="ECO:0000313" key="3">
    <source>
        <dbReference type="EMBL" id="KAK9720760.1"/>
    </source>
</evidence>
<dbReference type="AlphaFoldDB" id="A0AAW1KMI0"/>
<dbReference type="Proteomes" id="UP001458880">
    <property type="component" value="Unassembled WGS sequence"/>
</dbReference>
<proteinExistence type="predicted"/>
<feature type="compositionally biased region" description="Polar residues" evidence="2">
    <location>
        <begin position="234"/>
        <end position="247"/>
    </location>
</feature>
<comment type="caution">
    <text evidence="3">The sequence shown here is derived from an EMBL/GenBank/DDBJ whole genome shotgun (WGS) entry which is preliminary data.</text>
</comment>
<accession>A0AAW1KMI0</accession>
<keyword evidence="4" id="KW-1185">Reference proteome</keyword>
<feature type="compositionally biased region" description="Basic and acidic residues" evidence="2">
    <location>
        <begin position="197"/>
        <end position="213"/>
    </location>
</feature>